<dbReference type="EMBL" id="JADNYJ010000139">
    <property type="protein sequence ID" value="KAF8880587.1"/>
    <property type="molecule type" value="Genomic_DNA"/>
</dbReference>
<sequence length="207" mass="23713">MSTPQQTPAVQNSMTYEELVSRRLALPDVLKPPPRNQMRLRVRHGFQAVNQVLPAARVPSGLRTLRIGRFLQPPMLCYGWTVNVEQLVNIADSKGFLGAQTLDKSVKASARINLSDSQHLLHHVIRDNLGIDYITPEIRFVAPKVGDQECILCFSTSWNDVWDTEDENPPPEAVLKIMEYLGFQDAPKWYMDLEEGKWDFRTFRSVY</sequence>
<gene>
    <name evidence="1" type="ORF">CPB84DRAFT_1851817</name>
</gene>
<dbReference type="AlphaFoldDB" id="A0A9P5NBP7"/>
<keyword evidence="2" id="KW-1185">Reference proteome</keyword>
<evidence type="ECO:0000313" key="2">
    <source>
        <dbReference type="Proteomes" id="UP000724874"/>
    </source>
</evidence>
<dbReference type="OrthoDB" id="3068837at2759"/>
<dbReference type="Proteomes" id="UP000724874">
    <property type="component" value="Unassembled WGS sequence"/>
</dbReference>
<organism evidence="1 2">
    <name type="scientific">Gymnopilus junonius</name>
    <name type="common">Spectacular rustgill mushroom</name>
    <name type="synonym">Gymnopilus spectabilis subsp. junonius</name>
    <dbReference type="NCBI Taxonomy" id="109634"/>
    <lineage>
        <taxon>Eukaryota</taxon>
        <taxon>Fungi</taxon>
        <taxon>Dikarya</taxon>
        <taxon>Basidiomycota</taxon>
        <taxon>Agaricomycotina</taxon>
        <taxon>Agaricomycetes</taxon>
        <taxon>Agaricomycetidae</taxon>
        <taxon>Agaricales</taxon>
        <taxon>Agaricineae</taxon>
        <taxon>Hymenogastraceae</taxon>
        <taxon>Gymnopilus</taxon>
    </lineage>
</organism>
<proteinExistence type="predicted"/>
<evidence type="ECO:0000313" key="1">
    <source>
        <dbReference type="EMBL" id="KAF8880587.1"/>
    </source>
</evidence>
<reference evidence="1" key="1">
    <citation type="submission" date="2020-11" db="EMBL/GenBank/DDBJ databases">
        <authorList>
            <consortium name="DOE Joint Genome Institute"/>
            <person name="Ahrendt S."/>
            <person name="Riley R."/>
            <person name="Andreopoulos W."/>
            <person name="LaButti K."/>
            <person name="Pangilinan J."/>
            <person name="Ruiz-duenas F.J."/>
            <person name="Barrasa J.M."/>
            <person name="Sanchez-Garcia M."/>
            <person name="Camarero S."/>
            <person name="Miyauchi S."/>
            <person name="Serrano A."/>
            <person name="Linde D."/>
            <person name="Babiker R."/>
            <person name="Drula E."/>
            <person name="Ayuso-Fernandez I."/>
            <person name="Pacheco R."/>
            <person name="Padilla G."/>
            <person name="Ferreira P."/>
            <person name="Barriuso J."/>
            <person name="Kellner H."/>
            <person name="Castanera R."/>
            <person name="Alfaro M."/>
            <person name="Ramirez L."/>
            <person name="Pisabarro A.G."/>
            <person name="Kuo A."/>
            <person name="Tritt A."/>
            <person name="Lipzen A."/>
            <person name="He G."/>
            <person name="Yan M."/>
            <person name="Ng V."/>
            <person name="Cullen D."/>
            <person name="Martin F."/>
            <person name="Rosso M.-N."/>
            <person name="Henrissat B."/>
            <person name="Hibbett D."/>
            <person name="Martinez A.T."/>
            <person name="Grigoriev I.V."/>
        </authorList>
    </citation>
    <scope>NUCLEOTIDE SEQUENCE</scope>
    <source>
        <strain evidence="1">AH 44721</strain>
    </source>
</reference>
<comment type="caution">
    <text evidence="1">The sequence shown here is derived from an EMBL/GenBank/DDBJ whole genome shotgun (WGS) entry which is preliminary data.</text>
</comment>
<accession>A0A9P5NBP7</accession>
<name>A0A9P5NBP7_GYMJU</name>
<protein>
    <submittedName>
        <fullName evidence="1">Uncharacterized protein</fullName>
    </submittedName>
</protein>